<sequence length="546" mass="61834">MPDIVGFPAEVSKADAEQLQLYREILEKGIEFRRSARQSTWKRSEDQYEGSHTPAGASEDRTADLIVINVSFSTVNTIMPYITAEEPSFLVKPHSADATVKNARLQQALLNRIWRSQATGSQRSTEDAAVDFLIYGDGYLKATYEIVEQQRDLDEFVEVVELFVDRVDPWDVWIDPYSDGIHNARWVAQRIITTRYEMEQDERYKNVDLDPLVKGSIEMIEEKDRGIRESTMGDESQQWIILFEFYDVVRREMWVFSDVGHDLPLRKVTGILPTIVQLANYRLPRSPYHMGELEQIWSVQQELNKTRSQLITHRRRNVSKILIREDVIGEETKQALQSPIVNELVPIKGDLPLDAVTHALQLPPLPPEAYASADQALRDIYEISGVNEYLRGATPEIRRTATEASIIEGASNVKTRAKLSAIERAVRGIGTFILEIAKATFPETEVDEMAMFLTGSEAEAIARIDAGEEADELTAAGDLQGAREAFELGAQSDVTLTPSEEIFEGRYEVEVEQGSTELRNPIFREQKFREMAVELVNMSPVLHSLA</sequence>
<gene>
    <name evidence="1" type="ORF">LCGC14_1693160</name>
</gene>
<name>A0A0F9KK97_9ZZZZ</name>
<reference evidence="1" key="1">
    <citation type="journal article" date="2015" name="Nature">
        <title>Complex archaea that bridge the gap between prokaryotes and eukaryotes.</title>
        <authorList>
            <person name="Spang A."/>
            <person name="Saw J.H."/>
            <person name="Jorgensen S.L."/>
            <person name="Zaremba-Niedzwiedzka K."/>
            <person name="Martijn J."/>
            <person name="Lind A.E."/>
            <person name="van Eijk R."/>
            <person name="Schleper C."/>
            <person name="Guy L."/>
            <person name="Ettema T.J."/>
        </authorList>
    </citation>
    <scope>NUCLEOTIDE SEQUENCE</scope>
</reference>
<organism evidence="1">
    <name type="scientific">marine sediment metagenome</name>
    <dbReference type="NCBI Taxonomy" id="412755"/>
    <lineage>
        <taxon>unclassified sequences</taxon>
        <taxon>metagenomes</taxon>
        <taxon>ecological metagenomes</taxon>
    </lineage>
</organism>
<dbReference type="InterPro" id="IPR032427">
    <property type="entry name" value="P22_portal"/>
</dbReference>
<proteinExistence type="predicted"/>
<evidence type="ECO:0008006" key="2">
    <source>
        <dbReference type="Google" id="ProtNLM"/>
    </source>
</evidence>
<accession>A0A0F9KK97</accession>
<evidence type="ECO:0000313" key="1">
    <source>
        <dbReference type="EMBL" id="KKM15720.1"/>
    </source>
</evidence>
<protein>
    <recommendedName>
        <fullName evidence="2">Portal protein</fullName>
    </recommendedName>
</protein>
<dbReference type="EMBL" id="LAZR01014836">
    <property type="protein sequence ID" value="KKM15720.1"/>
    <property type="molecule type" value="Genomic_DNA"/>
</dbReference>
<dbReference type="AlphaFoldDB" id="A0A0F9KK97"/>
<comment type="caution">
    <text evidence="1">The sequence shown here is derived from an EMBL/GenBank/DDBJ whole genome shotgun (WGS) entry which is preliminary data.</text>
</comment>
<dbReference type="Pfam" id="PF16510">
    <property type="entry name" value="P22_portal"/>
    <property type="match status" value="1"/>
</dbReference>